<accession>C1BQJ5</accession>
<gene>
    <name evidence="8" type="primary">MET10</name>
</gene>
<feature type="binding site" evidence="6">
    <location>
        <position position="79"/>
    </location>
    <ligand>
        <name>S-adenosyl-L-methionine</name>
        <dbReference type="ChEBI" id="CHEBI:59789"/>
    </ligand>
</feature>
<feature type="region of interest" description="Disordered" evidence="7">
    <location>
        <begin position="336"/>
        <end position="382"/>
    </location>
</feature>
<dbReference type="EC" id="2.1.1.-" evidence="5"/>
<protein>
    <recommendedName>
        <fullName evidence="5">U6 small nuclear RNA (adenine-(43)-N(6))-methyltransferase</fullName>
        <ecNumber evidence="5">2.1.1.-</ecNumber>
    </recommendedName>
</protein>
<organism evidence="8">
    <name type="scientific">Caligus rogercresseyi</name>
    <name type="common">Sea louse</name>
    <dbReference type="NCBI Taxonomy" id="217165"/>
    <lineage>
        <taxon>Eukaryota</taxon>
        <taxon>Metazoa</taxon>
        <taxon>Ecdysozoa</taxon>
        <taxon>Arthropoda</taxon>
        <taxon>Crustacea</taxon>
        <taxon>Multicrustacea</taxon>
        <taxon>Hexanauplia</taxon>
        <taxon>Copepoda</taxon>
        <taxon>Siphonostomatoida</taxon>
        <taxon>Caligidae</taxon>
        <taxon>Caligus</taxon>
    </lineage>
</organism>
<feature type="compositionally biased region" description="Basic and acidic residues" evidence="7">
    <location>
        <begin position="355"/>
        <end position="377"/>
    </location>
</feature>
<dbReference type="InterPro" id="IPR017182">
    <property type="entry name" value="METTL16/PsiM"/>
</dbReference>
<evidence type="ECO:0000256" key="4">
    <source>
        <dbReference type="ARBA" id="ARBA00022691"/>
    </source>
</evidence>
<dbReference type="AlphaFoldDB" id="C1BQJ5"/>
<evidence type="ECO:0000256" key="3">
    <source>
        <dbReference type="ARBA" id="ARBA00022679"/>
    </source>
</evidence>
<feature type="binding site" evidence="6">
    <location>
        <position position="128"/>
    </location>
    <ligand>
        <name>S-adenosyl-L-methionine</name>
        <dbReference type="ChEBI" id="CHEBI:59789"/>
    </ligand>
</feature>
<comment type="similarity">
    <text evidence="1 5">Belongs to the methyltransferase superfamily. METTL16/RlmF family.</text>
</comment>
<evidence type="ECO:0000256" key="5">
    <source>
        <dbReference type="PIRNR" id="PIRNR037350"/>
    </source>
</evidence>
<dbReference type="EMBL" id="BT076874">
    <property type="protein sequence ID" value="ACO11298.1"/>
    <property type="molecule type" value="mRNA"/>
</dbReference>
<sequence length="436" mass="49665">MSLNDLMHQRNPYKVRPDFKALAEKYPEFRSHLKTDLRGNVNLDFKSGVGVLTKILLLQDFGLSMSLPTGALVPTLPLRFNYLLWIQDILELNQRRTDIRGLDIGVGCSCIYPLLAARHFNWSMLGFENHPESLKHAQANITQNQLSDKISVLSSSSFFRALGDTVLDFTMCNPPFFDSNCYEAPQEERPGLEHEMMTEGGEEEFVKNMIKESLQVKAQARIFTCMLGKKSSLIEIKKFLYSLTDGVSWSFTEFCQGKTMRWGIVWSFSPGMVLPTESALTVKKKAIKKSAPLSFTLSTSSTCIEIFRSMNEVLSNELECHVEPCGKSSATKVSAEVKASQAKWKNQRRLRREKLRQEDNPSDPKRRRMEPESKGIEQNDDSIQQLSFEMNIHKHKDKMIVEFIFIEGKAGKDGLHQLIQYLRNKLSLDLKSSSSS</sequence>
<dbReference type="Pfam" id="PF05971">
    <property type="entry name" value="Methyltransf_10"/>
    <property type="match status" value="2"/>
</dbReference>
<dbReference type="InterPro" id="IPR029063">
    <property type="entry name" value="SAM-dependent_MTases_sf"/>
</dbReference>
<dbReference type="GO" id="GO:0070475">
    <property type="term" value="P:rRNA base methylation"/>
    <property type="evidence" value="ECO:0007669"/>
    <property type="project" value="TreeGrafter"/>
</dbReference>
<dbReference type="PIRSF" id="PIRSF037350">
    <property type="entry name" value="Mtase_ZK1128_prd"/>
    <property type="match status" value="1"/>
</dbReference>
<dbReference type="SUPFAM" id="SSF53335">
    <property type="entry name" value="S-adenosyl-L-methionine-dependent methyltransferases"/>
    <property type="match status" value="1"/>
</dbReference>
<proteinExistence type="evidence at transcript level"/>
<dbReference type="GO" id="GO:0005634">
    <property type="term" value="C:nucleus"/>
    <property type="evidence" value="ECO:0007669"/>
    <property type="project" value="TreeGrafter"/>
</dbReference>
<evidence type="ECO:0000256" key="7">
    <source>
        <dbReference type="SAM" id="MobiDB-lite"/>
    </source>
</evidence>
<evidence type="ECO:0000313" key="8">
    <source>
        <dbReference type="EMBL" id="ACO11298.1"/>
    </source>
</evidence>
<feature type="binding site" evidence="6">
    <location>
        <position position="173"/>
    </location>
    <ligand>
        <name>S-adenosyl-L-methionine</name>
        <dbReference type="ChEBI" id="CHEBI:59789"/>
    </ligand>
</feature>
<evidence type="ECO:0000256" key="6">
    <source>
        <dbReference type="PIRSR" id="PIRSR037350-1"/>
    </source>
</evidence>
<keyword evidence="4 6" id="KW-0949">S-adenosyl-L-methionine</keyword>
<reference evidence="8" key="1">
    <citation type="submission" date="2009-03" db="EMBL/GenBank/DDBJ databases">
        <title>Caligus rogercresseyi ESTs and full-length cDNAs.</title>
        <authorList>
            <person name="Yasuike M."/>
            <person name="von Schalburg K."/>
            <person name="Cooper G."/>
            <person name="Leong J."/>
            <person name="Jones S.R.M."/>
            <person name="Koop B.F."/>
        </authorList>
    </citation>
    <scope>NUCLEOTIDE SEQUENCE</scope>
    <source>
        <tissue evidence="8">Whole tissue</tissue>
    </source>
</reference>
<feature type="compositionally biased region" description="Basic residues" evidence="7">
    <location>
        <begin position="345"/>
        <end position="354"/>
    </location>
</feature>
<dbReference type="PANTHER" id="PTHR13393:SF0">
    <property type="entry name" value="RNA N6-ADENOSINE-METHYLTRANSFERASE METTL16"/>
    <property type="match status" value="1"/>
</dbReference>
<name>C1BQJ5_CALRO</name>
<dbReference type="Gene3D" id="3.40.50.150">
    <property type="entry name" value="Vaccinia Virus protein VP39"/>
    <property type="match status" value="1"/>
</dbReference>
<keyword evidence="3 5" id="KW-0808">Transferase</keyword>
<keyword evidence="2 5" id="KW-0489">Methyltransferase</keyword>
<evidence type="ECO:0000256" key="2">
    <source>
        <dbReference type="ARBA" id="ARBA00022603"/>
    </source>
</evidence>
<dbReference type="InterPro" id="IPR010286">
    <property type="entry name" value="METTL16/RlmF"/>
</dbReference>
<feature type="binding site" evidence="6">
    <location>
        <position position="105"/>
    </location>
    <ligand>
        <name>S-adenosyl-L-methionine</name>
        <dbReference type="ChEBI" id="CHEBI:59789"/>
    </ligand>
</feature>
<dbReference type="GO" id="GO:0008168">
    <property type="term" value="F:methyltransferase activity"/>
    <property type="evidence" value="ECO:0007669"/>
    <property type="project" value="UniProtKB-UniRule"/>
</dbReference>
<evidence type="ECO:0000256" key="1">
    <source>
        <dbReference type="ARBA" id="ARBA00005878"/>
    </source>
</evidence>
<dbReference type="PANTHER" id="PTHR13393">
    <property type="entry name" value="SAM-DEPENDENT METHYLTRANSFERASE"/>
    <property type="match status" value="1"/>
</dbReference>